<name>A0ABM8UC52_9GAMM</name>
<evidence type="ECO:0008006" key="3">
    <source>
        <dbReference type="Google" id="ProtNLM"/>
    </source>
</evidence>
<keyword evidence="2" id="KW-1185">Reference proteome</keyword>
<accession>A0ABM8UC52</accession>
<organism evidence="1 2">
    <name type="scientific">Novilysobacter luteus</name>
    <dbReference type="NCBI Taxonomy" id="2822368"/>
    <lineage>
        <taxon>Bacteria</taxon>
        <taxon>Pseudomonadati</taxon>
        <taxon>Pseudomonadota</taxon>
        <taxon>Gammaproteobacteria</taxon>
        <taxon>Lysobacterales</taxon>
        <taxon>Lysobacteraceae</taxon>
        <taxon>Novilysobacter</taxon>
    </lineage>
</organism>
<dbReference type="Proteomes" id="UP000680116">
    <property type="component" value="Chromosome"/>
</dbReference>
<dbReference type="EMBL" id="OU015430">
    <property type="protein sequence ID" value="CAG4967923.1"/>
    <property type="molecule type" value="Genomic_DNA"/>
</dbReference>
<gene>
    <name evidence="1" type="ORF">LYB30171_00151</name>
</gene>
<evidence type="ECO:0000313" key="2">
    <source>
        <dbReference type="Proteomes" id="UP000680116"/>
    </source>
</evidence>
<protein>
    <recommendedName>
        <fullName evidence="3">Ferredoxin</fullName>
    </recommendedName>
</protein>
<dbReference type="InterPro" id="IPR005358">
    <property type="entry name" value="Puta_zinc/iron-chelating_dom"/>
</dbReference>
<evidence type="ECO:0000313" key="1">
    <source>
        <dbReference type="EMBL" id="CAG4967923.1"/>
    </source>
</evidence>
<sequence>MMGGTVPAGLTARLDPHRVYMRGTWSPAPRCIALDAEIGVRARCTIHPDKPSVCREVLASWEFGAHSPQCDKARIAHGLAPLTPADWHDDGDIAA</sequence>
<dbReference type="Pfam" id="PF03692">
    <property type="entry name" value="CxxCxxCC"/>
    <property type="match status" value="1"/>
</dbReference>
<reference evidence="1 2" key="1">
    <citation type="submission" date="2021-04" db="EMBL/GenBank/DDBJ databases">
        <authorList>
            <person name="Rodrigo-Torres L."/>
            <person name="Arahal R. D."/>
            <person name="Lucena T."/>
        </authorList>
    </citation>
    <scope>NUCLEOTIDE SEQUENCE [LARGE SCALE GENOMIC DNA]</scope>
    <source>
        <strain evidence="1 2">CECT 30171</strain>
    </source>
</reference>
<proteinExistence type="predicted"/>